<gene>
    <name evidence="12" type="ORF">HQ43_01255</name>
</gene>
<evidence type="ECO:0000313" key="13">
    <source>
        <dbReference type="Proteomes" id="UP000030101"/>
    </source>
</evidence>
<comment type="subcellular location">
    <subcellularLocation>
        <location evidence="1">Membrane</location>
        <topology evidence="1">Multi-pass membrane protein</topology>
    </subcellularLocation>
</comment>
<dbReference type="InterPro" id="IPR034300">
    <property type="entry name" value="PNTB-like"/>
</dbReference>
<feature type="transmembrane region" description="Helical" evidence="10">
    <location>
        <begin position="128"/>
        <end position="148"/>
    </location>
</feature>
<evidence type="ECO:0000256" key="10">
    <source>
        <dbReference type="SAM" id="Phobius"/>
    </source>
</evidence>
<organism evidence="12 13">
    <name type="scientific">Porphyromonas canoris</name>
    <dbReference type="NCBI Taxonomy" id="36875"/>
    <lineage>
        <taxon>Bacteria</taxon>
        <taxon>Pseudomonadati</taxon>
        <taxon>Bacteroidota</taxon>
        <taxon>Bacteroidia</taxon>
        <taxon>Bacteroidales</taxon>
        <taxon>Porphyromonadaceae</taxon>
        <taxon>Porphyromonas</taxon>
    </lineage>
</organism>
<dbReference type="EC" id="7.1.1.1" evidence="2"/>
<feature type="transmembrane region" description="Helical" evidence="10">
    <location>
        <begin position="168"/>
        <end position="185"/>
    </location>
</feature>
<evidence type="ECO:0000256" key="5">
    <source>
        <dbReference type="ARBA" id="ARBA00022967"/>
    </source>
</evidence>
<keyword evidence="3 10" id="KW-0812">Transmembrane</keyword>
<dbReference type="InterPro" id="IPR029035">
    <property type="entry name" value="DHS-like_NAD/FAD-binding_dom"/>
</dbReference>
<keyword evidence="6 10" id="KW-1133">Transmembrane helix</keyword>
<keyword evidence="7" id="KW-0520">NAD</keyword>
<comment type="caution">
    <text evidence="12">The sequence shown here is derived from an EMBL/GenBank/DDBJ whole genome shotgun (WGS) entry which is preliminary data.</text>
</comment>
<feature type="transmembrane region" description="Helical" evidence="10">
    <location>
        <begin position="88"/>
        <end position="108"/>
    </location>
</feature>
<feature type="domain" description="NADP transhydrogenase beta-like" evidence="11">
    <location>
        <begin position="11"/>
        <end position="471"/>
    </location>
</feature>
<dbReference type="Proteomes" id="UP000030101">
    <property type="component" value="Unassembled WGS sequence"/>
</dbReference>
<evidence type="ECO:0000256" key="4">
    <source>
        <dbReference type="ARBA" id="ARBA00022857"/>
    </source>
</evidence>
<dbReference type="SUPFAM" id="SSF52467">
    <property type="entry name" value="DHS-like NAD/FAD-binding domain"/>
    <property type="match status" value="3"/>
</dbReference>
<evidence type="ECO:0000256" key="2">
    <source>
        <dbReference type="ARBA" id="ARBA00012943"/>
    </source>
</evidence>
<accession>A0ABR4XP56</accession>
<evidence type="ECO:0000256" key="3">
    <source>
        <dbReference type="ARBA" id="ARBA00022692"/>
    </source>
</evidence>
<keyword evidence="5" id="KW-1278">Translocase</keyword>
<feature type="transmembrane region" description="Helical" evidence="10">
    <location>
        <begin position="34"/>
        <end position="52"/>
    </location>
</feature>
<dbReference type="Pfam" id="PF02233">
    <property type="entry name" value="PNTB"/>
    <property type="match status" value="3"/>
</dbReference>
<dbReference type="RefSeq" id="WP_036788657.1">
    <property type="nucleotide sequence ID" value="NZ_JQZV01000003.1"/>
</dbReference>
<sequence length="841" mass="88939">MNLSPSVVVILSIAISLLVILGLVMMTKVTKARLGNRVSAVAMFLAVLLTVVRFNFAALVPIIICILIGSVVGIWLSRTVKMIQMPQLVGLLNGIGGLASMLVGAVVMSGATIAYDLSALEHLTFGNITSMLAILIGALTFTGSLVAAAKLHGVFPGRPIVIPRHRSALMGAATIMAVCLVWSAIVGADVLIGSSAIVWIIIAILSAGLFGHLFAIRVGGADMPITISLLNSLSGVAGGIAGMALGDPLLVIVGGIVGASGLFLTQIMCRAMNRSLMNILFPKDTPAPVAQKKQAEPVKAEKPQAAAPSLGTIVQSAKRVIIVPGYGMALAQAQQQVAALANALRGRGADVKFAIHPVAGRMPGHMNVLLAEANVDYEELYEMERINPEFAATDLVIVIGANDVVNPAAREAEGTPIYGMPVLLADQAKHIIFCNYDLKPGYAGVENPLYSNKEKVTMLLGDAKESIAKIDKALNESLESAPEEAPKAADPSFASVLQTAKRVIIVPGYGMALAQAQQQVAALANALRGRGADVKFAIHPVAGRMPGHMNVLLAEANVDYEELYEMDRINPEFAATDLVIVIGANDVVNPAAREAEGTPIYGMPVLLADQAKHIIFCNYDLKPGYAGVENPLYSNKEKVTMLLGDAKESIAKIDKALNEIVAEAPMSSNSGTELSLSALLNDLQRVIIVPGYGMALAQAQQQVAMLAQSLRKKGADVRFAIHPVAGRMPGHMNVLLAEANVDYDELYEMERINPDFASTDLVIVVGANDVVNPAAREAEGTPIYGMPILLADQAKRIIFCNYDLKPGYAGVENPLYSNKEKVLMLLGDAKESIAKIQAELA</sequence>
<comment type="catalytic activity">
    <reaction evidence="9">
        <text>NAD(+) + NADPH + H(+)(in) = NADH + NADP(+) + H(+)(out)</text>
        <dbReference type="Rhea" id="RHEA:47992"/>
        <dbReference type="ChEBI" id="CHEBI:15378"/>
        <dbReference type="ChEBI" id="CHEBI:57540"/>
        <dbReference type="ChEBI" id="CHEBI:57783"/>
        <dbReference type="ChEBI" id="CHEBI:57945"/>
        <dbReference type="ChEBI" id="CHEBI:58349"/>
        <dbReference type="EC" id="7.1.1.1"/>
    </reaction>
</comment>
<keyword evidence="8 10" id="KW-0472">Membrane</keyword>
<evidence type="ECO:0000256" key="1">
    <source>
        <dbReference type="ARBA" id="ARBA00004141"/>
    </source>
</evidence>
<keyword evidence="13" id="KW-1185">Reference proteome</keyword>
<dbReference type="Gene3D" id="3.40.50.1220">
    <property type="entry name" value="TPP-binding domain"/>
    <property type="match status" value="3"/>
</dbReference>
<evidence type="ECO:0000259" key="11">
    <source>
        <dbReference type="Pfam" id="PF02233"/>
    </source>
</evidence>
<feature type="transmembrane region" description="Helical" evidence="10">
    <location>
        <begin position="191"/>
        <end position="215"/>
    </location>
</feature>
<reference evidence="12 13" key="1">
    <citation type="submission" date="2014-08" db="EMBL/GenBank/DDBJ databases">
        <title>Porphyromonas canoris strain:OH2762 Genome sequencing.</title>
        <authorList>
            <person name="Wallis C."/>
            <person name="Deusch O."/>
            <person name="O'Flynn C."/>
            <person name="Davis I."/>
            <person name="Jospin G."/>
            <person name="Darling A.E."/>
            <person name="Coil D.A."/>
            <person name="Alexiev A."/>
            <person name="Horsfall A."/>
            <person name="Kirkwood N."/>
            <person name="Harris S."/>
            <person name="Eisen J.A."/>
        </authorList>
    </citation>
    <scope>NUCLEOTIDE SEQUENCE [LARGE SCALE GENOMIC DNA]</scope>
    <source>
        <strain evidence="13">COT-108 OH2762</strain>
    </source>
</reference>
<feature type="transmembrane region" description="Helical" evidence="10">
    <location>
        <begin position="251"/>
        <end position="269"/>
    </location>
</feature>
<evidence type="ECO:0000256" key="8">
    <source>
        <dbReference type="ARBA" id="ARBA00023136"/>
    </source>
</evidence>
<evidence type="ECO:0000256" key="9">
    <source>
        <dbReference type="ARBA" id="ARBA00048202"/>
    </source>
</evidence>
<evidence type="ECO:0000313" key="12">
    <source>
        <dbReference type="EMBL" id="KGN93303.1"/>
    </source>
</evidence>
<proteinExistence type="predicted"/>
<feature type="domain" description="NADP transhydrogenase beta-like" evidence="11">
    <location>
        <begin position="672"/>
        <end position="838"/>
    </location>
</feature>
<keyword evidence="4" id="KW-0521">NADP</keyword>
<name>A0ABR4XP56_9PORP</name>
<feature type="transmembrane region" description="Helical" evidence="10">
    <location>
        <begin position="58"/>
        <end position="76"/>
    </location>
</feature>
<dbReference type="PANTHER" id="PTHR44758">
    <property type="entry name" value="NAD(P) TRANSHYDROGENASE SUBUNIT BETA"/>
    <property type="match status" value="1"/>
</dbReference>
<feature type="transmembrane region" description="Helical" evidence="10">
    <location>
        <begin position="6"/>
        <end position="27"/>
    </location>
</feature>
<protein>
    <recommendedName>
        <fullName evidence="2">proton-translocating NAD(P)(+) transhydrogenase</fullName>
        <ecNumber evidence="2">7.1.1.1</ecNumber>
    </recommendedName>
</protein>
<dbReference type="EMBL" id="JQZV01000003">
    <property type="protein sequence ID" value="KGN93303.1"/>
    <property type="molecule type" value="Genomic_DNA"/>
</dbReference>
<evidence type="ECO:0000256" key="6">
    <source>
        <dbReference type="ARBA" id="ARBA00022989"/>
    </source>
</evidence>
<feature type="domain" description="NADP transhydrogenase beta-like" evidence="11">
    <location>
        <begin position="484"/>
        <end position="654"/>
    </location>
</feature>
<dbReference type="PANTHER" id="PTHR44758:SF1">
    <property type="entry name" value="NAD(P) TRANSHYDROGENASE SUBUNIT BETA"/>
    <property type="match status" value="1"/>
</dbReference>
<evidence type="ECO:0000256" key="7">
    <source>
        <dbReference type="ARBA" id="ARBA00023027"/>
    </source>
</evidence>